<accession>A0A9D4PTK3</accession>
<organism evidence="10 11">
    <name type="scientific">Rhipicephalus sanguineus</name>
    <name type="common">Brown dog tick</name>
    <name type="synonym">Ixodes sanguineus</name>
    <dbReference type="NCBI Taxonomy" id="34632"/>
    <lineage>
        <taxon>Eukaryota</taxon>
        <taxon>Metazoa</taxon>
        <taxon>Ecdysozoa</taxon>
        <taxon>Arthropoda</taxon>
        <taxon>Chelicerata</taxon>
        <taxon>Arachnida</taxon>
        <taxon>Acari</taxon>
        <taxon>Parasitiformes</taxon>
        <taxon>Ixodida</taxon>
        <taxon>Ixodoidea</taxon>
        <taxon>Ixodidae</taxon>
        <taxon>Rhipicephalinae</taxon>
        <taxon>Rhipicephalus</taxon>
        <taxon>Rhipicephalus</taxon>
    </lineage>
</organism>
<reference evidence="10" key="1">
    <citation type="journal article" date="2020" name="Cell">
        <title>Large-Scale Comparative Analyses of Tick Genomes Elucidate Their Genetic Diversity and Vector Capacities.</title>
        <authorList>
            <consortium name="Tick Genome and Microbiome Consortium (TIGMIC)"/>
            <person name="Jia N."/>
            <person name="Wang J."/>
            <person name="Shi W."/>
            <person name="Du L."/>
            <person name="Sun Y."/>
            <person name="Zhan W."/>
            <person name="Jiang J.F."/>
            <person name="Wang Q."/>
            <person name="Zhang B."/>
            <person name="Ji P."/>
            <person name="Bell-Sakyi L."/>
            <person name="Cui X.M."/>
            <person name="Yuan T.T."/>
            <person name="Jiang B.G."/>
            <person name="Yang W.F."/>
            <person name="Lam T.T."/>
            <person name="Chang Q.C."/>
            <person name="Ding S.J."/>
            <person name="Wang X.J."/>
            <person name="Zhu J.G."/>
            <person name="Ruan X.D."/>
            <person name="Zhao L."/>
            <person name="Wei J.T."/>
            <person name="Ye R.Z."/>
            <person name="Que T.C."/>
            <person name="Du C.H."/>
            <person name="Zhou Y.H."/>
            <person name="Cheng J.X."/>
            <person name="Dai P.F."/>
            <person name="Guo W.B."/>
            <person name="Han X.H."/>
            <person name="Huang E.J."/>
            <person name="Li L.F."/>
            <person name="Wei W."/>
            <person name="Gao Y.C."/>
            <person name="Liu J.Z."/>
            <person name="Shao H.Z."/>
            <person name="Wang X."/>
            <person name="Wang C.C."/>
            <person name="Yang T.C."/>
            <person name="Huo Q.B."/>
            <person name="Li W."/>
            <person name="Chen H.Y."/>
            <person name="Chen S.E."/>
            <person name="Zhou L.G."/>
            <person name="Ni X.B."/>
            <person name="Tian J.H."/>
            <person name="Sheng Y."/>
            <person name="Liu T."/>
            <person name="Pan Y.S."/>
            <person name="Xia L.Y."/>
            <person name="Li J."/>
            <person name="Zhao F."/>
            <person name="Cao W.C."/>
        </authorList>
    </citation>
    <scope>NUCLEOTIDE SEQUENCE</scope>
    <source>
        <strain evidence="10">Rsan-2018</strain>
    </source>
</reference>
<dbReference type="InterPro" id="IPR014030">
    <property type="entry name" value="Ketoacyl_synth_N"/>
</dbReference>
<proteinExistence type="predicted"/>
<gene>
    <name evidence="10" type="ORF">HPB52_000276</name>
</gene>
<keyword evidence="8" id="KW-0511">Multifunctional enzyme</keyword>
<dbReference type="Pfam" id="PF00109">
    <property type="entry name" value="ketoacyl-synt"/>
    <property type="match status" value="1"/>
</dbReference>
<dbReference type="VEuPathDB" id="VectorBase:RSAN_048183"/>
<evidence type="ECO:0000256" key="2">
    <source>
        <dbReference type="ARBA" id="ARBA00022516"/>
    </source>
</evidence>
<keyword evidence="1" id="KW-0596">Phosphopantetheine</keyword>
<dbReference type="PANTHER" id="PTHR43775:SF7">
    <property type="entry name" value="FATTY ACID SYNTHASE"/>
    <property type="match status" value="1"/>
</dbReference>
<dbReference type="Gene3D" id="3.40.47.10">
    <property type="match status" value="1"/>
</dbReference>
<keyword evidence="4" id="KW-0521">NADP</keyword>
<dbReference type="GO" id="GO:0004312">
    <property type="term" value="F:fatty acid synthase activity"/>
    <property type="evidence" value="ECO:0007669"/>
    <property type="project" value="TreeGrafter"/>
</dbReference>
<evidence type="ECO:0000256" key="3">
    <source>
        <dbReference type="ARBA" id="ARBA00022832"/>
    </source>
</evidence>
<evidence type="ECO:0000313" key="10">
    <source>
        <dbReference type="EMBL" id="KAH7955316.1"/>
    </source>
</evidence>
<keyword evidence="7" id="KW-0275">Fatty acid biosynthesis</keyword>
<dbReference type="InterPro" id="IPR050091">
    <property type="entry name" value="PKS_NRPS_Biosynth_Enz"/>
</dbReference>
<dbReference type="SMART" id="SM00825">
    <property type="entry name" value="PKS_KS"/>
    <property type="match status" value="1"/>
</dbReference>
<sequence>MGTIRDLSRFDAQMFGVNPKQAHLMDPQIRLLLETSYEAIMDAGYDPASMRSRNIGVFIGCSMSDSDDAFSVDTDKINGYGLIGSNRALFSNRISYAFDFTVSRFGGLNGWTHNRSNKLTIRALKATESECDGGHSVLINTISS</sequence>
<dbReference type="EMBL" id="JABSTV010001250">
    <property type="protein sequence ID" value="KAH7955316.1"/>
    <property type="molecule type" value="Genomic_DNA"/>
</dbReference>
<evidence type="ECO:0000256" key="7">
    <source>
        <dbReference type="ARBA" id="ARBA00023160"/>
    </source>
</evidence>
<evidence type="ECO:0000256" key="8">
    <source>
        <dbReference type="ARBA" id="ARBA00023268"/>
    </source>
</evidence>
<dbReference type="InterPro" id="IPR016039">
    <property type="entry name" value="Thiolase-like"/>
</dbReference>
<dbReference type="GO" id="GO:0006633">
    <property type="term" value="P:fatty acid biosynthetic process"/>
    <property type="evidence" value="ECO:0007669"/>
    <property type="project" value="UniProtKB-KW"/>
</dbReference>
<keyword evidence="3" id="KW-0276">Fatty acid metabolism</keyword>
<evidence type="ECO:0000256" key="6">
    <source>
        <dbReference type="ARBA" id="ARBA00023098"/>
    </source>
</evidence>
<protein>
    <recommendedName>
        <fullName evidence="9">Ketosynthase family 3 (KS3) domain-containing protein</fullName>
    </recommendedName>
</protein>
<name>A0A9D4PTK3_RHISA</name>
<dbReference type="SUPFAM" id="SSF53901">
    <property type="entry name" value="Thiolase-like"/>
    <property type="match status" value="1"/>
</dbReference>
<comment type="caution">
    <text evidence="10">The sequence shown here is derived from an EMBL/GenBank/DDBJ whole genome shotgun (WGS) entry which is preliminary data.</text>
</comment>
<dbReference type="GO" id="GO:0016491">
    <property type="term" value="F:oxidoreductase activity"/>
    <property type="evidence" value="ECO:0007669"/>
    <property type="project" value="UniProtKB-KW"/>
</dbReference>
<reference evidence="10" key="2">
    <citation type="submission" date="2021-09" db="EMBL/GenBank/DDBJ databases">
        <authorList>
            <person name="Jia N."/>
            <person name="Wang J."/>
            <person name="Shi W."/>
            <person name="Du L."/>
            <person name="Sun Y."/>
            <person name="Zhan W."/>
            <person name="Jiang J."/>
            <person name="Wang Q."/>
            <person name="Zhang B."/>
            <person name="Ji P."/>
            <person name="Sakyi L.B."/>
            <person name="Cui X."/>
            <person name="Yuan T."/>
            <person name="Jiang B."/>
            <person name="Yang W."/>
            <person name="Lam T.T.-Y."/>
            <person name="Chang Q."/>
            <person name="Ding S."/>
            <person name="Wang X."/>
            <person name="Zhu J."/>
            <person name="Ruan X."/>
            <person name="Zhao L."/>
            <person name="Wei J."/>
            <person name="Que T."/>
            <person name="Du C."/>
            <person name="Cheng J."/>
            <person name="Dai P."/>
            <person name="Han X."/>
            <person name="Huang E."/>
            <person name="Gao Y."/>
            <person name="Liu J."/>
            <person name="Shao H."/>
            <person name="Ye R."/>
            <person name="Li L."/>
            <person name="Wei W."/>
            <person name="Wang X."/>
            <person name="Wang C."/>
            <person name="Huo Q."/>
            <person name="Li W."/>
            <person name="Guo W."/>
            <person name="Chen H."/>
            <person name="Chen S."/>
            <person name="Zhou L."/>
            <person name="Zhou L."/>
            <person name="Ni X."/>
            <person name="Tian J."/>
            <person name="Zhou Y."/>
            <person name="Sheng Y."/>
            <person name="Liu T."/>
            <person name="Pan Y."/>
            <person name="Xia L."/>
            <person name="Li J."/>
            <person name="Zhao F."/>
            <person name="Cao W."/>
        </authorList>
    </citation>
    <scope>NUCLEOTIDE SEQUENCE</scope>
    <source>
        <strain evidence="10">Rsan-2018</strain>
        <tissue evidence="10">Larvae</tissue>
    </source>
</reference>
<dbReference type="AlphaFoldDB" id="A0A9D4PTK3"/>
<dbReference type="InterPro" id="IPR020841">
    <property type="entry name" value="PKS_Beta-ketoAc_synthase_dom"/>
</dbReference>
<feature type="domain" description="Ketosynthase family 3 (KS3)" evidence="9">
    <location>
        <begin position="1"/>
        <end position="144"/>
    </location>
</feature>
<evidence type="ECO:0000256" key="4">
    <source>
        <dbReference type="ARBA" id="ARBA00022857"/>
    </source>
</evidence>
<evidence type="ECO:0000256" key="5">
    <source>
        <dbReference type="ARBA" id="ARBA00023002"/>
    </source>
</evidence>
<keyword evidence="11" id="KW-1185">Reference proteome</keyword>
<evidence type="ECO:0000259" key="9">
    <source>
        <dbReference type="PROSITE" id="PS52004"/>
    </source>
</evidence>
<evidence type="ECO:0000313" key="11">
    <source>
        <dbReference type="Proteomes" id="UP000821837"/>
    </source>
</evidence>
<dbReference type="Proteomes" id="UP000821837">
    <property type="component" value="Unassembled WGS sequence"/>
</dbReference>
<dbReference type="PROSITE" id="PS52004">
    <property type="entry name" value="KS3_2"/>
    <property type="match status" value="1"/>
</dbReference>
<keyword evidence="2" id="KW-0444">Lipid biosynthesis</keyword>
<keyword evidence="5" id="KW-0560">Oxidoreductase</keyword>
<keyword evidence="6" id="KW-0443">Lipid metabolism</keyword>
<evidence type="ECO:0000256" key="1">
    <source>
        <dbReference type="ARBA" id="ARBA00022450"/>
    </source>
</evidence>
<dbReference type="PANTHER" id="PTHR43775">
    <property type="entry name" value="FATTY ACID SYNTHASE"/>
    <property type="match status" value="1"/>
</dbReference>